<feature type="domain" description="ArsA/GET3 Anion-transporting ATPase-like" evidence="1">
    <location>
        <begin position="13"/>
        <end position="179"/>
    </location>
</feature>
<name>A0ABY4L825_THEAE</name>
<organism evidence="2 3">
    <name type="scientific">Thermobifida alba</name>
    <name type="common">Thermomonospora alba</name>
    <dbReference type="NCBI Taxonomy" id="53522"/>
    <lineage>
        <taxon>Bacteria</taxon>
        <taxon>Bacillati</taxon>
        <taxon>Actinomycetota</taxon>
        <taxon>Actinomycetes</taxon>
        <taxon>Streptosporangiales</taxon>
        <taxon>Nocardiopsidaceae</taxon>
        <taxon>Thermobifida</taxon>
    </lineage>
</organism>
<reference evidence="2 3" key="1">
    <citation type="submission" date="2020-04" db="EMBL/GenBank/DDBJ databases">
        <title>Thermobifida alba genome sequencing and assembly.</title>
        <authorList>
            <person name="Luzics S."/>
            <person name="Horvath B."/>
            <person name="Nagy I."/>
            <person name="Toth A."/>
            <person name="Nagy I."/>
            <person name="Kukolya J."/>
        </authorList>
    </citation>
    <scope>NUCLEOTIDE SEQUENCE [LARGE SCALE GENOMIC DNA]</scope>
    <source>
        <strain evidence="2 3">DSM 43795</strain>
    </source>
</reference>
<dbReference type="InterPro" id="IPR025723">
    <property type="entry name" value="ArsA/GET3_ATPase-like"/>
</dbReference>
<dbReference type="RefSeq" id="WP_248591114.1">
    <property type="nucleotide sequence ID" value="NZ_BAABEB010000011.1"/>
</dbReference>
<dbReference type="InterPro" id="IPR016300">
    <property type="entry name" value="ATPase_ArsA/GET3"/>
</dbReference>
<protein>
    <submittedName>
        <fullName evidence="2">AAA family ATPase</fullName>
    </submittedName>
</protein>
<proteinExistence type="predicted"/>
<evidence type="ECO:0000259" key="1">
    <source>
        <dbReference type="Pfam" id="PF02374"/>
    </source>
</evidence>
<evidence type="ECO:0000313" key="2">
    <source>
        <dbReference type="EMBL" id="UPT22613.1"/>
    </source>
</evidence>
<evidence type="ECO:0000313" key="3">
    <source>
        <dbReference type="Proteomes" id="UP000832041"/>
    </source>
</evidence>
<dbReference type="SUPFAM" id="SSF52540">
    <property type="entry name" value="P-loop containing nucleoside triphosphate hydrolases"/>
    <property type="match status" value="1"/>
</dbReference>
<dbReference type="EMBL" id="CP051627">
    <property type="protein sequence ID" value="UPT22613.1"/>
    <property type="molecule type" value="Genomic_DNA"/>
</dbReference>
<dbReference type="Pfam" id="PF02374">
    <property type="entry name" value="ArsA_ATPase"/>
    <property type="match status" value="1"/>
</dbReference>
<gene>
    <name evidence="2" type="ORF">FOF52_18030</name>
</gene>
<dbReference type="PANTHER" id="PTHR10803">
    <property type="entry name" value="ARSENICAL PUMP-DRIVING ATPASE ARSENITE-TRANSLOCATING ATPASE"/>
    <property type="match status" value="1"/>
</dbReference>
<sequence length="339" mass="35943">MSSRDRDWDGVRLHVVTGKGGTGKTTVAAALALALAAEGGRVLLVEVEGRQGIAPLFGVPPLSYEERAVAVTEDGGEVHALAVDAEEAFLEYLEMFYGLRRAGGALRRFGAVDFATAVAPGARDVLLTGKVTEAVRRRAASARRGRRGAQGPHVYDAVVLDAPPTGRITRFLNVTAEVSGLARVGPVRDHADQVMEVIRSPETVVHFVALLEEMPVQECLDGIAEAREAGLEVGGILVNMVRPVLLEEAVLASAADGVVDVAVLARGLRAAGLPDHERLARELSGEVVEHARQVRMAAEARKRLATAERPCYDVAFLEEGVDLPGLHRLAGSLRAQGAV</sequence>
<dbReference type="Gene3D" id="3.40.50.300">
    <property type="entry name" value="P-loop containing nucleotide triphosphate hydrolases"/>
    <property type="match status" value="1"/>
</dbReference>
<keyword evidence="3" id="KW-1185">Reference proteome</keyword>
<dbReference type="InterPro" id="IPR027417">
    <property type="entry name" value="P-loop_NTPase"/>
</dbReference>
<accession>A0ABY4L825</accession>
<dbReference type="PANTHER" id="PTHR10803:SF31">
    <property type="entry name" value="ATPASE RV3679-RELATED"/>
    <property type="match status" value="1"/>
</dbReference>
<dbReference type="Proteomes" id="UP000832041">
    <property type="component" value="Chromosome"/>
</dbReference>